<keyword evidence="2" id="KW-1185">Reference proteome</keyword>
<gene>
    <name evidence="1" type="ORF">LTS18_013984</name>
</gene>
<protein>
    <submittedName>
        <fullName evidence="1">Uncharacterized protein</fullName>
    </submittedName>
</protein>
<accession>A0ACC3DHQ2</accession>
<feature type="non-terminal residue" evidence="1">
    <location>
        <position position="101"/>
    </location>
</feature>
<reference evidence="1" key="1">
    <citation type="submission" date="2024-09" db="EMBL/GenBank/DDBJ databases">
        <title>Black Yeasts Isolated from many extreme environments.</title>
        <authorList>
            <person name="Coleine C."/>
            <person name="Stajich J.E."/>
            <person name="Selbmann L."/>
        </authorList>
    </citation>
    <scope>NUCLEOTIDE SEQUENCE</scope>
    <source>
        <strain evidence="1">CCFEE 5737</strain>
    </source>
</reference>
<name>A0ACC3DHQ2_9PEZI</name>
<sequence>MASSEPKFHFILQSGAKVPKDPAVRTMIRKQAMKDIGLARRRKGNNGQAGRRQQPSPVEQGETEQPTAAANVTTPSDVGRDLDSLTPALDSGTSSSDRSPE</sequence>
<comment type="caution">
    <text evidence="1">The sequence shown here is derived from an EMBL/GenBank/DDBJ whole genome shotgun (WGS) entry which is preliminary data.</text>
</comment>
<evidence type="ECO:0000313" key="1">
    <source>
        <dbReference type="EMBL" id="KAK3075801.1"/>
    </source>
</evidence>
<evidence type="ECO:0000313" key="2">
    <source>
        <dbReference type="Proteomes" id="UP001186974"/>
    </source>
</evidence>
<proteinExistence type="predicted"/>
<dbReference type="EMBL" id="JAWDJW010004400">
    <property type="protein sequence ID" value="KAK3075801.1"/>
    <property type="molecule type" value="Genomic_DNA"/>
</dbReference>
<organism evidence="1 2">
    <name type="scientific">Coniosporium uncinatum</name>
    <dbReference type="NCBI Taxonomy" id="93489"/>
    <lineage>
        <taxon>Eukaryota</taxon>
        <taxon>Fungi</taxon>
        <taxon>Dikarya</taxon>
        <taxon>Ascomycota</taxon>
        <taxon>Pezizomycotina</taxon>
        <taxon>Dothideomycetes</taxon>
        <taxon>Dothideomycetes incertae sedis</taxon>
        <taxon>Coniosporium</taxon>
    </lineage>
</organism>
<dbReference type="Proteomes" id="UP001186974">
    <property type="component" value="Unassembled WGS sequence"/>
</dbReference>